<protein>
    <submittedName>
        <fullName evidence="2">L-fucose dehydrogenase</fullName>
    </submittedName>
</protein>
<dbReference type="InterPro" id="IPR036812">
    <property type="entry name" value="NAD(P)_OxRdtase_dom_sf"/>
</dbReference>
<organism evidence="2 3">
    <name type="scientific">Sphingobacterium griseoflavum</name>
    <dbReference type="NCBI Taxonomy" id="1474952"/>
    <lineage>
        <taxon>Bacteria</taxon>
        <taxon>Pseudomonadati</taxon>
        <taxon>Bacteroidota</taxon>
        <taxon>Sphingobacteriia</taxon>
        <taxon>Sphingobacteriales</taxon>
        <taxon>Sphingobacteriaceae</taxon>
        <taxon>Sphingobacterium</taxon>
    </lineage>
</organism>
<keyword evidence="3" id="KW-1185">Reference proteome</keyword>
<dbReference type="Proteomes" id="UP000620550">
    <property type="component" value="Unassembled WGS sequence"/>
</dbReference>
<gene>
    <name evidence="2" type="primary">fucO</name>
    <name evidence="2" type="ORF">GCM10017764_30690</name>
</gene>
<dbReference type="Pfam" id="PF00248">
    <property type="entry name" value="Aldo_ket_red"/>
    <property type="match status" value="1"/>
</dbReference>
<dbReference type="CDD" id="cd19152">
    <property type="entry name" value="AKR_AKR15A"/>
    <property type="match status" value="1"/>
</dbReference>
<dbReference type="PANTHER" id="PTHR42686:SF1">
    <property type="entry name" value="GH17980P-RELATED"/>
    <property type="match status" value="1"/>
</dbReference>
<dbReference type="RefSeq" id="WP_189627580.1">
    <property type="nucleotide sequence ID" value="NZ_BNAF01000012.1"/>
</dbReference>
<dbReference type="Gene3D" id="3.20.20.100">
    <property type="entry name" value="NADP-dependent oxidoreductase domain"/>
    <property type="match status" value="1"/>
</dbReference>
<comment type="caution">
    <text evidence="2">The sequence shown here is derived from an EMBL/GenBank/DDBJ whole genome shotgun (WGS) entry which is preliminary data.</text>
</comment>
<feature type="domain" description="NADP-dependent oxidoreductase" evidence="1">
    <location>
        <begin position="16"/>
        <end position="336"/>
    </location>
</feature>
<accession>A0ABQ3I0C6</accession>
<name>A0ABQ3I0C6_9SPHI</name>
<proteinExistence type="predicted"/>
<dbReference type="InterPro" id="IPR020471">
    <property type="entry name" value="AKR"/>
</dbReference>
<dbReference type="EMBL" id="BNAF01000012">
    <property type="protein sequence ID" value="GHE45227.1"/>
    <property type="molecule type" value="Genomic_DNA"/>
</dbReference>
<dbReference type="SUPFAM" id="SSF51430">
    <property type="entry name" value="NAD(P)-linked oxidoreductase"/>
    <property type="match status" value="1"/>
</dbReference>
<evidence type="ECO:0000313" key="3">
    <source>
        <dbReference type="Proteomes" id="UP000620550"/>
    </source>
</evidence>
<evidence type="ECO:0000313" key="2">
    <source>
        <dbReference type="EMBL" id="GHE45227.1"/>
    </source>
</evidence>
<dbReference type="PANTHER" id="PTHR42686">
    <property type="entry name" value="GH17980P-RELATED"/>
    <property type="match status" value="1"/>
</dbReference>
<dbReference type="InterPro" id="IPR023210">
    <property type="entry name" value="NADP_OxRdtase_dom"/>
</dbReference>
<evidence type="ECO:0000259" key="1">
    <source>
        <dbReference type="Pfam" id="PF00248"/>
    </source>
</evidence>
<reference evidence="3" key="1">
    <citation type="journal article" date="2019" name="Int. J. Syst. Evol. Microbiol.">
        <title>The Global Catalogue of Microorganisms (GCM) 10K type strain sequencing project: providing services to taxonomists for standard genome sequencing and annotation.</title>
        <authorList>
            <consortium name="The Broad Institute Genomics Platform"/>
            <consortium name="The Broad Institute Genome Sequencing Center for Infectious Disease"/>
            <person name="Wu L."/>
            <person name="Ma J."/>
        </authorList>
    </citation>
    <scope>NUCLEOTIDE SEQUENCE [LARGE SCALE GENOMIC DNA]</scope>
    <source>
        <strain evidence="3">CGMCC 1.12966</strain>
    </source>
</reference>
<sequence>MDKNKYRKKQPLSLPPIVFGTSGLGNLYEDIPYNSKLQVVEQSMKGDEQEITVFDSAGKYGAGLSLHVLGKCLQDLDVDPSRVLISNKLGWFQTPLLTKEPTFEPGVWKGIKNDAEQRISYNGIKECYVQGNNLLYPYRAALLSVHDPDEYLATADSAEEAQLRYREVLEAYRALLELREAGEVIGIGVGCKDWKVVQRIASDIDLDWVMIANSLTIHSHPQELVDFIEELQKRGVCVVNSAVFNGGFLTGGDHYNYRLVDRGTKAGQDLYHWRDQFWSICAKHGVKPAEACFNFSFNIPGVASIALNTTKPEKVRPNINMASKVIPTAFWEEMHALGLLERVFG</sequence>